<dbReference type="InterPro" id="IPR018060">
    <property type="entry name" value="HTH_AraC"/>
</dbReference>
<name>A0ABU2L4I4_9ACTN</name>
<protein>
    <submittedName>
        <fullName evidence="5">Helix-turn-helix domain-containing protein</fullName>
    </submittedName>
</protein>
<evidence type="ECO:0000313" key="6">
    <source>
        <dbReference type="Proteomes" id="UP001183388"/>
    </source>
</evidence>
<dbReference type="PANTHER" id="PTHR46796:SF6">
    <property type="entry name" value="ARAC SUBFAMILY"/>
    <property type="match status" value="1"/>
</dbReference>
<dbReference type="EMBL" id="JAVREN010000006">
    <property type="protein sequence ID" value="MDT0306471.1"/>
    <property type="molecule type" value="Genomic_DNA"/>
</dbReference>
<dbReference type="InterPro" id="IPR035418">
    <property type="entry name" value="AraC-bd_2"/>
</dbReference>
<dbReference type="Pfam" id="PF14525">
    <property type="entry name" value="AraC_binding_2"/>
    <property type="match status" value="1"/>
</dbReference>
<dbReference type="InterPro" id="IPR020449">
    <property type="entry name" value="Tscrpt_reg_AraC-type_HTH"/>
</dbReference>
<comment type="caution">
    <text evidence="5">The sequence shown here is derived from an EMBL/GenBank/DDBJ whole genome shotgun (WGS) entry which is preliminary data.</text>
</comment>
<dbReference type="InterPro" id="IPR009057">
    <property type="entry name" value="Homeodomain-like_sf"/>
</dbReference>
<proteinExistence type="predicted"/>
<evidence type="ECO:0000259" key="4">
    <source>
        <dbReference type="PROSITE" id="PS01124"/>
    </source>
</evidence>
<dbReference type="InterPro" id="IPR018062">
    <property type="entry name" value="HTH_AraC-typ_CS"/>
</dbReference>
<dbReference type="PROSITE" id="PS01124">
    <property type="entry name" value="HTH_ARAC_FAMILY_2"/>
    <property type="match status" value="1"/>
</dbReference>
<evidence type="ECO:0000256" key="2">
    <source>
        <dbReference type="ARBA" id="ARBA00023125"/>
    </source>
</evidence>
<dbReference type="PRINTS" id="PR00032">
    <property type="entry name" value="HTHARAC"/>
</dbReference>
<keyword evidence="6" id="KW-1185">Reference proteome</keyword>
<dbReference type="Gene3D" id="1.10.10.60">
    <property type="entry name" value="Homeodomain-like"/>
    <property type="match status" value="1"/>
</dbReference>
<keyword evidence="3" id="KW-0804">Transcription</keyword>
<reference evidence="6" key="1">
    <citation type="submission" date="2023-07" db="EMBL/GenBank/DDBJ databases">
        <title>30 novel species of actinomycetes from the DSMZ collection.</title>
        <authorList>
            <person name="Nouioui I."/>
        </authorList>
    </citation>
    <scope>NUCLEOTIDE SEQUENCE [LARGE SCALE GENOMIC DNA]</scope>
    <source>
        <strain evidence="6">DSM 44917</strain>
    </source>
</reference>
<evidence type="ECO:0000313" key="5">
    <source>
        <dbReference type="EMBL" id="MDT0306471.1"/>
    </source>
</evidence>
<dbReference type="RefSeq" id="WP_311629402.1">
    <property type="nucleotide sequence ID" value="NZ_JAVREN010000006.1"/>
</dbReference>
<dbReference type="Proteomes" id="UP001183388">
    <property type="component" value="Unassembled WGS sequence"/>
</dbReference>
<dbReference type="PROSITE" id="PS00041">
    <property type="entry name" value="HTH_ARAC_FAMILY_1"/>
    <property type="match status" value="1"/>
</dbReference>
<dbReference type="PANTHER" id="PTHR46796">
    <property type="entry name" value="HTH-TYPE TRANSCRIPTIONAL ACTIVATOR RHAS-RELATED"/>
    <property type="match status" value="1"/>
</dbReference>
<keyword evidence="2" id="KW-0238">DNA-binding</keyword>
<organism evidence="5 6">
    <name type="scientific">Streptomyces boetiae</name>
    <dbReference type="NCBI Taxonomy" id="3075541"/>
    <lineage>
        <taxon>Bacteria</taxon>
        <taxon>Bacillati</taxon>
        <taxon>Actinomycetota</taxon>
        <taxon>Actinomycetes</taxon>
        <taxon>Kitasatosporales</taxon>
        <taxon>Streptomycetaceae</taxon>
        <taxon>Streptomyces</taxon>
    </lineage>
</organism>
<dbReference type="InterPro" id="IPR050204">
    <property type="entry name" value="AraC_XylS_family_regulators"/>
</dbReference>
<evidence type="ECO:0000256" key="1">
    <source>
        <dbReference type="ARBA" id="ARBA00023015"/>
    </source>
</evidence>
<keyword evidence="1" id="KW-0805">Transcription regulation</keyword>
<dbReference type="SMART" id="SM00342">
    <property type="entry name" value="HTH_ARAC"/>
    <property type="match status" value="1"/>
</dbReference>
<feature type="domain" description="HTH araC/xylS-type" evidence="4">
    <location>
        <begin position="218"/>
        <end position="319"/>
    </location>
</feature>
<accession>A0ABU2L4I4</accession>
<evidence type="ECO:0000256" key="3">
    <source>
        <dbReference type="ARBA" id="ARBA00023163"/>
    </source>
</evidence>
<dbReference type="SUPFAM" id="SSF46689">
    <property type="entry name" value="Homeodomain-like"/>
    <property type="match status" value="1"/>
</dbReference>
<sequence length="325" mass="35786">MIRTVFHSEDLPPQERLAAFNAAQVRNPHPVRFGSERPQEFWATARELDLGTVNVSVLTCSTAEVRRTPRLIRDWDPELCSLVLPLRGDVAIGQAGRQAVLEEGDFAVYESSKPFRALVGGGSGTATVVTAHVPRRLLSHPAGDDGRLLAVRLPGRDGVGALLTQFLTGLMAGAPTYRPNDVPRLSTVAIDLLTMALAHYADHGRSVPPDAQQRVLLVRIQAFVQRRLHDPLLTPAAIAAAHHISLGHLHRLFRAQDTTVSAWIRRRRLERARRDLADPLLCALPVHRIAARCGFKDHATFTRSFRAAFGVPPKEYRRNALSPAA</sequence>
<dbReference type="Pfam" id="PF12833">
    <property type="entry name" value="HTH_18"/>
    <property type="match status" value="1"/>
</dbReference>
<gene>
    <name evidence="5" type="ORF">RM780_05795</name>
</gene>